<dbReference type="OrthoDB" id="292811at2759"/>
<accession>A0A078AC29</accession>
<dbReference type="PANTHER" id="PTHR31398:SF0">
    <property type="entry name" value="MEIOTIC NUCLEAR DIVISION PROTEIN 1 HOMOLOG"/>
    <property type="match status" value="1"/>
</dbReference>
<dbReference type="Proteomes" id="UP000039865">
    <property type="component" value="Unassembled WGS sequence"/>
</dbReference>
<keyword evidence="4" id="KW-1185">Reference proteome</keyword>
<dbReference type="InParanoid" id="A0A078AC29"/>
<sequence>MYGQQFQLTFKGEKQLSEFKTIVGALITFVVTAYSFIYFVQRIAMIADYGNTTSNSYTVHQEIKDIYDTINLDQNDFEFAIGFSFPLDPKVATFEAMSSKKILLPNGTEEIITQKIEMDLCSSIGFKQKYVQPQFNKTIQNYYCVKNKALLQISGFLNTNNHHNRFFDFQSYNKPIKSYIDNRATFNIETHTLKVVQLLIRQADVQQEGRILPNDDSQTTFYYVNTINKHSKPITNNQGKVYAELDILLDEYKDELSRVDYSISSALSDAGGIYNALFLAGMILVGSLQERLFFAELISSLFDIEPKNEKSQDSDRLGRYQCSVKHNNNEYSLRNKDQDDNEQSFNYSDQDKEDKIQIKQIKPQQVLDDISQRFRFQYSIIKTLQYFFCCVPITSICCKKRYRVKNREHLLFEKGLDKLAKEFDALSLIKMMKDVKIMTQIIFNPMQQILMNFQKRDVLNSDSETEQISQRILSQIPDNESIILRLKNIKNKNRKETMDYIFQKLGKYFLKQDKFTNIDNNLLRGVLNSREDYQIIKNHIKLRKRGSVYQASYKRFKVPQVNEPQTTQQESHRSGAKIQIVDNNQDQTKNLLEVDRQNQVLKLIGKSFQSKLKSGRNSQDNNGTFNYSSYLEDQNKLDLHSIKDINETFSQDDMEEEGSKIMKQQMNSKLMVKKTQIFDRSVNKTQLNNTINNKTIDQSKLNGKQSNNSIQIE</sequence>
<evidence type="ECO:0000313" key="3">
    <source>
        <dbReference type="EMBL" id="CDW78338.1"/>
    </source>
</evidence>
<proteinExistence type="predicted"/>
<dbReference type="AlphaFoldDB" id="A0A078AC29"/>
<keyword evidence="2" id="KW-0472">Membrane</keyword>
<dbReference type="EMBL" id="CCKQ01007011">
    <property type="protein sequence ID" value="CDW78338.1"/>
    <property type="molecule type" value="Genomic_DNA"/>
</dbReference>
<dbReference type="GO" id="GO:0007131">
    <property type="term" value="P:reciprocal meiotic recombination"/>
    <property type="evidence" value="ECO:0007669"/>
    <property type="project" value="TreeGrafter"/>
</dbReference>
<evidence type="ECO:0000256" key="1">
    <source>
        <dbReference type="SAM" id="MobiDB-lite"/>
    </source>
</evidence>
<dbReference type="OMA" id="IWQFSAN"/>
<dbReference type="GO" id="GO:0005634">
    <property type="term" value="C:nucleus"/>
    <property type="evidence" value="ECO:0007669"/>
    <property type="project" value="TreeGrafter"/>
</dbReference>
<organism evidence="3 4">
    <name type="scientific">Stylonychia lemnae</name>
    <name type="common">Ciliate</name>
    <dbReference type="NCBI Taxonomy" id="5949"/>
    <lineage>
        <taxon>Eukaryota</taxon>
        <taxon>Sar</taxon>
        <taxon>Alveolata</taxon>
        <taxon>Ciliophora</taxon>
        <taxon>Intramacronucleata</taxon>
        <taxon>Spirotrichea</taxon>
        <taxon>Stichotrichia</taxon>
        <taxon>Sporadotrichida</taxon>
        <taxon>Oxytrichidae</taxon>
        <taxon>Stylonychinae</taxon>
        <taxon>Stylonychia</taxon>
    </lineage>
</organism>
<evidence type="ECO:0000313" key="4">
    <source>
        <dbReference type="Proteomes" id="UP000039865"/>
    </source>
</evidence>
<dbReference type="PANTHER" id="PTHR31398">
    <property type="entry name" value="MEIOTIC NUCLEAR DIVISION PROTEIN 1 HOMOLOG"/>
    <property type="match status" value="1"/>
</dbReference>
<keyword evidence="2" id="KW-0812">Transmembrane</keyword>
<keyword evidence="2" id="KW-1133">Transmembrane helix</keyword>
<reference evidence="3 4" key="1">
    <citation type="submission" date="2014-06" db="EMBL/GenBank/DDBJ databases">
        <authorList>
            <person name="Swart Estienne"/>
        </authorList>
    </citation>
    <scope>NUCLEOTIDE SEQUENCE [LARGE SCALE GENOMIC DNA]</scope>
    <source>
        <strain evidence="3 4">130c</strain>
    </source>
</reference>
<feature type="region of interest" description="Disordered" evidence="1">
    <location>
        <begin position="331"/>
        <end position="352"/>
    </location>
</feature>
<evidence type="ECO:0008006" key="5">
    <source>
        <dbReference type="Google" id="ProtNLM"/>
    </source>
</evidence>
<protein>
    <recommendedName>
        <fullName evidence="5">Transmembrane protein</fullName>
    </recommendedName>
</protein>
<evidence type="ECO:0000256" key="2">
    <source>
        <dbReference type="SAM" id="Phobius"/>
    </source>
</evidence>
<feature type="transmembrane region" description="Helical" evidence="2">
    <location>
        <begin position="21"/>
        <end position="40"/>
    </location>
</feature>
<name>A0A078AC29_STYLE</name>
<gene>
    <name evidence="3" type="primary">Contig4895.g5230</name>
    <name evidence="3" type="ORF">STYLEM_7314</name>
</gene>